<reference evidence="1" key="1">
    <citation type="submission" date="2020-03" db="EMBL/GenBank/DDBJ databases">
        <title>The deep terrestrial virosphere.</title>
        <authorList>
            <person name="Holmfeldt K."/>
            <person name="Nilsson E."/>
            <person name="Simone D."/>
            <person name="Lopez-Fernandez M."/>
            <person name="Wu X."/>
            <person name="de Brujin I."/>
            <person name="Lundin D."/>
            <person name="Andersson A."/>
            <person name="Bertilsson S."/>
            <person name="Dopson M."/>
        </authorList>
    </citation>
    <scope>NUCLEOTIDE SEQUENCE</scope>
    <source>
        <strain evidence="1">MM415B03043</strain>
    </source>
</reference>
<dbReference type="EMBL" id="MT142685">
    <property type="protein sequence ID" value="QJA87154.1"/>
    <property type="molecule type" value="Genomic_DNA"/>
</dbReference>
<organism evidence="1">
    <name type="scientific">viral metagenome</name>
    <dbReference type="NCBI Taxonomy" id="1070528"/>
    <lineage>
        <taxon>unclassified sequences</taxon>
        <taxon>metagenomes</taxon>
        <taxon>organismal metagenomes</taxon>
    </lineage>
</organism>
<gene>
    <name evidence="1" type="ORF">MM415B03043_0006</name>
</gene>
<name>A0A6M3L0H0_9ZZZZ</name>
<dbReference type="AlphaFoldDB" id="A0A6M3L0H0"/>
<proteinExistence type="predicted"/>
<protein>
    <submittedName>
        <fullName evidence="1">Uncharacterized protein</fullName>
    </submittedName>
</protein>
<sequence>MGWLDKHYRTGIFDNMEFQYTMTNTPKPERFIVLLPPLDWNIERIEERWKEGIPVKWCEKNYTYLGVVRSNFEALATQMPDKITVVRETTRKGRVDNIKKWLDDHDLDDFIVEGRTYIEGVRSSYGS</sequence>
<accession>A0A6M3L0H0</accession>
<evidence type="ECO:0000313" key="1">
    <source>
        <dbReference type="EMBL" id="QJA87154.1"/>
    </source>
</evidence>